<reference evidence="1" key="1">
    <citation type="submission" date="2020-05" db="EMBL/GenBank/DDBJ databases">
        <title>Sulfur intermediates as new biogeochemical hubs in an aquatic model microbial ecosystem.</title>
        <authorList>
            <person name="Vigneron A."/>
        </authorList>
    </citation>
    <scope>NUCLEOTIDE SEQUENCE</scope>
    <source>
        <strain evidence="1">Bin.250</strain>
    </source>
</reference>
<comment type="caution">
    <text evidence="1">The sequence shown here is derived from an EMBL/GenBank/DDBJ whole genome shotgun (WGS) entry which is preliminary data.</text>
</comment>
<evidence type="ECO:0000313" key="1">
    <source>
        <dbReference type="EMBL" id="NQV64452.1"/>
    </source>
</evidence>
<sequence length="92" mass="9705">MLQVLAPVVIIIAAIGGYAGLHWAKPEPEKKDRTPRALSVFVDAVERKDVALVVLTQGEVRAGTMVDLVSQIPGRVVAVSSEFIEGGLVQAG</sequence>
<dbReference type="EMBL" id="JABMOJ010000134">
    <property type="protein sequence ID" value="NQV64452.1"/>
    <property type="molecule type" value="Genomic_DNA"/>
</dbReference>
<name>A0A972VWM3_9GAMM</name>
<feature type="non-terminal residue" evidence="1">
    <location>
        <position position="92"/>
    </location>
</feature>
<evidence type="ECO:0000313" key="2">
    <source>
        <dbReference type="Proteomes" id="UP000754644"/>
    </source>
</evidence>
<organism evidence="1 2">
    <name type="scientific">SAR86 cluster bacterium</name>
    <dbReference type="NCBI Taxonomy" id="2030880"/>
    <lineage>
        <taxon>Bacteria</taxon>
        <taxon>Pseudomonadati</taxon>
        <taxon>Pseudomonadota</taxon>
        <taxon>Gammaproteobacteria</taxon>
        <taxon>SAR86 cluster</taxon>
    </lineage>
</organism>
<accession>A0A972VWM3</accession>
<gene>
    <name evidence="1" type="ORF">HQ497_03710</name>
</gene>
<dbReference type="Proteomes" id="UP000754644">
    <property type="component" value="Unassembled WGS sequence"/>
</dbReference>
<proteinExistence type="predicted"/>
<protein>
    <submittedName>
        <fullName evidence="1">Efflux RND transporter periplasmic adaptor subunit</fullName>
    </submittedName>
</protein>
<dbReference type="AlphaFoldDB" id="A0A972VWM3"/>